<evidence type="ECO:0000256" key="1">
    <source>
        <dbReference type="ARBA" id="ARBA00004496"/>
    </source>
</evidence>
<dbReference type="AlphaFoldDB" id="A0A0B1TIM5"/>
<dbReference type="SUPFAM" id="SSF48350">
    <property type="entry name" value="GTPase activation domain, GAP"/>
    <property type="match status" value="1"/>
</dbReference>
<dbReference type="GO" id="GO:0005096">
    <property type="term" value="F:GTPase activator activity"/>
    <property type="evidence" value="ECO:0007669"/>
    <property type="project" value="InterPro"/>
</dbReference>
<keyword evidence="7" id="KW-1185">Reference proteome</keyword>
<dbReference type="PANTHER" id="PTHR46184:SF5">
    <property type="entry name" value="UNCONVENTIONAL MYOSIN-IXA-LIKE"/>
    <property type="match status" value="1"/>
</dbReference>
<dbReference type="OrthoDB" id="312459at2759"/>
<accession>A0A0B1TIM5</accession>
<dbReference type="InterPro" id="IPR008936">
    <property type="entry name" value="Rho_GTPase_activation_prot"/>
</dbReference>
<dbReference type="GO" id="GO:0000146">
    <property type="term" value="F:microfilament motor activity"/>
    <property type="evidence" value="ECO:0007669"/>
    <property type="project" value="InterPro"/>
</dbReference>
<dbReference type="Gene3D" id="1.10.555.10">
    <property type="entry name" value="Rho GTPase activation protein"/>
    <property type="match status" value="1"/>
</dbReference>
<dbReference type="GO" id="GO:0035556">
    <property type="term" value="P:intracellular signal transduction"/>
    <property type="evidence" value="ECO:0007669"/>
    <property type="project" value="InterPro"/>
</dbReference>
<feature type="region of interest" description="Disordered" evidence="4">
    <location>
        <begin position="277"/>
        <end position="303"/>
    </location>
</feature>
<evidence type="ECO:0000313" key="6">
    <source>
        <dbReference type="EMBL" id="KHJ95255.1"/>
    </source>
</evidence>
<protein>
    <submittedName>
        <fullName evidence="6">RhoGAP domain protein</fullName>
    </submittedName>
</protein>
<feature type="region of interest" description="Disordered" evidence="4">
    <location>
        <begin position="232"/>
        <end position="257"/>
    </location>
</feature>
<evidence type="ECO:0000259" key="5">
    <source>
        <dbReference type="PROSITE" id="PS50238"/>
    </source>
</evidence>
<feature type="coiled-coil region" evidence="3">
    <location>
        <begin position="160"/>
        <end position="228"/>
    </location>
</feature>
<dbReference type="InterPro" id="IPR000198">
    <property type="entry name" value="RhoGAP_dom"/>
</dbReference>
<keyword evidence="3" id="KW-0175">Coiled coil</keyword>
<evidence type="ECO:0000256" key="3">
    <source>
        <dbReference type="SAM" id="Coils"/>
    </source>
</evidence>
<reference evidence="6 7" key="1">
    <citation type="submission" date="2014-03" db="EMBL/GenBank/DDBJ databases">
        <title>Draft genome of the hookworm Oesophagostomum dentatum.</title>
        <authorList>
            <person name="Mitreva M."/>
        </authorList>
    </citation>
    <scope>NUCLEOTIDE SEQUENCE [LARGE SCALE GENOMIC DNA]</scope>
    <source>
        <strain evidence="6 7">OD-Hann</strain>
    </source>
</reference>
<feature type="domain" description="Rho-GAP" evidence="5">
    <location>
        <begin position="1"/>
        <end position="167"/>
    </location>
</feature>
<sequence>MDGNAGFSCQFREKKRQIKLVITISRFYSTLDFETVRLDDVQVHVLTTLVKSFLRELPEPLITFDLYENFLNVSEVDDGVERGRCLSVMIDLLPKSNRGLLDRLMFHLARVAYQEAVNKMGPSNLALIFGPCILRRQDAVHAQEQLNDVTRQAICVQTLIEEKLRQYKATMINIVELEDASQKVSANLRRIEEHTRTDSVPQNIGTAKQLFEEQLDFLGRQKEKLLQELPPLAPVASSEDLSSSDEHSSGTTREEYAIDMDAPPVFGVLYHACKFRAKPPPGRRPPSRFRRTPNVFFYTPEPD</sequence>
<proteinExistence type="predicted"/>
<dbReference type="Proteomes" id="UP000053660">
    <property type="component" value="Unassembled WGS sequence"/>
</dbReference>
<evidence type="ECO:0000256" key="2">
    <source>
        <dbReference type="ARBA" id="ARBA00022490"/>
    </source>
</evidence>
<evidence type="ECO:0000256" key="4">
    <source>
        <dbReference type="SAM" id="MobiDB-lite"/>
    </source>
</evidence>
<gene>
    <name evidence="6" type="ORF">OESDEN_04804</name>
</gene>
<evidence type="ECO:0000313" key="7">
    <source>
        <dbReference type="Proteomes" id="UP000053660"/>
    </source>
</evidence>
<dbReference type="GO" id="GO:0005737">
    <property type="term" value="C:cytoplasm"/>
    <property type="evidence" value="ECO:0007669"/>
    <property type="project" value="UniProtKB-SubCell"/>
</dbReference>
<dbReference type="InterPro" id="IPR046987">
    <property type="entry name" value="Myo9"/>
</dbReference>
<dbReference type="GO" id="GO:0005884">
    <property type="term" value="C:actin filament"/>
    <property type="evidence" value="ECO:0007669"/>
    <property type="project" value="TreeGrafter"/>
</dbReference>
<keyword evidence="2" id="KW-0963">Cytoplasm</keyword>
<dbReference type="PROSITE" id="PS50238">
    <property type="entry name" value="RHOGAP"/>
    <property type="match status" value="1"/>
</dbReference>
<organism evidence="6 7">
    <name type="scientific">Oesophagostomum dentatum</name>
    <name type="common">Nodular worm</name>
    <dbReference type="NCBI Taxonomy" id="61180"/>
    <lineage>
        <taxon>Eukaryota</taxon>
        <taxon>Metazoa</taxon>
        <taxon>Ecdysozoa</taxon>
        <taxon>Nematoda</taxon>
        <taxon>Chromadorea</taxon>
        <taxon>Rhabditida</taxon>
        <taxon>Rhabditina</taxon>
        <taxon>Rhabditomorpha</taxon>
        <taxon>Strongyloidea</taxon>
        <taxon>Strongylidae</taxon>
        <taxon>Oesophagostomum</taxon>
    </lineage>
</organism>
<dbReference type="Pfam" id="PF00620">
    <property type="entry name" value="RhoGAP"/>
    <property type="match status" value="1"/>
</dbReference>
<dbReference type="PANTHER" id="PTHR46184">
    <property type="entry name" value="UNCONVENTIONAL MYOSIN-IXB-LIKE PROTEIN"/>
    <property type="match status" value="1"/>
</dbReference>
<dbReference type="SMART" id="SM00324">
    <property type="entry name" value="RhoGAP"/>
    <property type="match status" value="1"/>
</dbReference>
<dbReference type="GO" id="GO:0051015">
    <property type="term" value="F:actin filament binding"/>
    <property type="evidence" value="ECO:0007669"/>
    <property type="project" value="TreeGrafter"/>
</dbReference>
<name>A0A0B1TIM5_OESDE</name>
<feature type="compositionally biased region" description="Basic and acidic residues" evidence="4">
    <location>
        <begin position="244"/>
        <end position="256"/>
    </location>
</feature>
<dbReference type="EMBL" id="KN550025">
    <property type="protein sequence ID" value="KHJ95255.1"/>
    <property type="molecule type" value="Genomic_DNA"/>
</dbReference>
<comment type="subcellular location">
    <subcellularLocation>
        <location evidence="1">Cytoplasm</location>
    </subcellularLocation>
</comment>